<feature type="compositionally biased region" description="Basic and acidic residues" evidence="1">
    <location>
        <begin position="39"/>
        <end position="55"/>
    </location>
</feature>
<protein>
    <submittedName>
        <fullName evidence="2">Uncharacterized protein</fullName>
    </submittedName>
</protein>
<feature type="region of interest" description="Disordered" evidence="1">
    <location>
        <begin position="1"/>
        <end position="61"/>
    </location>
</feature>
<evidence type="ECO:0000313" key="3">
    <source>
        <dbReference type="Proteomes" id="UP000499080"/>
    </source>
</evidence>
<dbReference type="Proteomes" id="UP000499080">
    <property type="component" value="Unassembled WGS sequence"/>
</dbReference>
<feature type="compositionally biased region" description="Polar residues" evidence="1">
    <location>
        <begin position="1"/>
        <end position="16"/>
    </location>
</feature>
<organism evidence="2 3">
    <name type="scientific">Araneus ventricosus</name>
    <name type="common">Orbweaver spider</name>
    <name type="synonym">Epeira ventricosa</name>
    <dbReference type="NCBI Taxonomy" id="182803"/>
    <lineage>
        <taxon>Eukaryota</taxon>
        <taxon>Metazoa</taxon>
        <taxon>Ecdysozoa</taxon>
        <taxon>Arthropoda</taxon>
        <taxon>Chelicerata</taxon>
        <taxon>Arachnida</taxon>
        <taxon>Araneae</taxon>
        <taxon>Araneomorphae</taxon>
        <taxon>Entelegynae</taxon>
        <taxon>Araneoidea</taxon>
        <taxon>Araneidae</taxon>
        <taxon>Araneus</taxon>
    </lineage>
</organism>
<reference evidence="2 3" key="1">
    <citation type="journal article" date="2019" name="Sci. Rep.">
        <title>Orb-weaving spider Araneus ventricosus genome elucidates the spidroin gene catalogue.</title>
        <authorList>
            <person name="Kono N."/>
            <person name="Nakamura H."/>
            <person name="Ohtoshi R."/>
            <person name="Moran D.A.P."/>
            <person name="Shinohara A."/>
            <person name="Yoshida Y."/>
            <person name="Fujiwara M."/>
            <person name="Mori M."/>
            <person name="Tomita M."/>
            <person name="Arakawa K."/>
        </authorList>
    </citation>
    <scope>NUCLEOTIDE SEQUENCE [LARGE SCALE GENOMIC DNA]</scope>
</reference>
<name>A0A4Y2FNV3_ARAVE</name>
<sequence>MPVSTPTSISELSQRSIFKDHEPLSRAGKNRRPVYLESDTSRHRLDTRELNDSGRYDSSSAEAGVLVGNHLATARSLPKEESTITGGRVTQLPTLLYHRLGESQLTYTAASHP</sequence>
<dbReference type="EMBL" id="BGPR01000989">
    <property type="protein sequence ID" value="GBM42188.1"/>
    <property type="molecule type" value="Genomic_DNA"/>
</dbReference>
<evidence type="ECO:0000256" key="1">
    <source>
        <dbReference type="SAM" id="MobiDB-lite"/>
    </source>
</evidence>
<proteinExistence type="predicted"/>
<keyword evidence="3" id="KW-1185">Reference proteome</keyword>
<accession>A0A4Y2FNV3</accession>
<comment type="caution">
    <text evidence="2">The sequence shown here is derived from an EMBL/GenBank/DDBJ whole genome shotgun (WGS) entry which is preliminary data.</text>
</comment>
<dbReference type="AlphaFoldDB" id="A0A4Y2FNV3"/>
<gene>
    <name evidence="2" type="ORF">AVEN_261163_1</name>
</gene>
<evidence type="ECO:0000313" key="2">
    <source>
        <dbReference type="EMBL" id="GBM42188.1"/>
    </source>
</evidence>